<evidence type="ECO:0000313" key="6">
    <source>
        <dbReference type="Proteomes" id="UP000307657"/>
    </source>
</evidence>
<sequence>MIKTFCKTQVEVNVSEDGYLEDMSQWNKEIAHEIADEIGIELTDKHFEVINYLREKAAAKEALTIRKVGKSGIVTIKELYQLFPKGPLKFSSKIAGIPKPTSCI</sequence>
<dbReference type="GO" id="GO:0005737">
    <property type="term" value="C:cytoplasm"/>
    <property type="evidence" value="ECO:0007669"/>
    <property type="project" value="UniProtKB-SubCell"/>
</dbReference>
<dbReference type="InterPro" id="IPR025526">
    <property type="entry name" value="DsrC-like_dom_sf"/>
</dbReference>
<dbReference type="PANTHER" id="PTHR37010:SF1">
    <property type="entry name" value="SULFURTRANSFERASE TUSE"/>
    <property type="match status" value="1"/>
</dbReference>
<dbReference type="PIRSF" id="PIRSF006223">
    <property type="entry name" value="DsrC_TusE"/>
    <property type="match status" value="1"/>
</dbReference>
<dbReference type="GO" id="GO:0002143">
    <property type="term" value="P:tRNA wobble position uridine thiolation"/>
    <property type="evidence" value="ECO:0007669"/>
    <property type="project" value="TreeGrafter"/>
</dbReference>
<dbReference type="GO" id="GO:0097163">
    <property type="term" value="F:sulfur carrier activity"/>
    <property type="evidence" value="ECO:0007669"/>
    <property type="project" value="TreeGrafter"/>
</dbReference>
<evidence type="ECO:0000256" key="4">
    <source>
        <dbReference type="PIRSR" id="PIRSR006223-50"/>
    </source>
</evidence>
<reference evidence="5 6" key="1">
    <citation type="submission" date="2019-04" db="EMBL/GenBank/DDBJ databases">
        <title>Lacinutrix sp. nov., isolated from marine water.</title>
        <authorList>
            <person name="Kim W."/>
        </authorList>
    </citation>
    <scope>NUCLEOTIDE SEQUENCE [LARGE SCALE GENOMIC DNA]</scope>
    <source>
        <strain evidence="5 6">CAU 1491</strain>
    </source>
</reference>
<dbReference type="SUPFAM" id="SSF69721">
    <property type="entry name" value="DsrC, the gamma subunit of dissimilatory sulfite reductase"/>
    <property type="match status" value="1"/>
</dbReference>
<dbReference type="InterPro" id="IPR043163">
    <property type="entry name" value="DsrC-like_N"/>
</dbReference>
<keyword evidence="6" id="KW-1185">Reference proteome</keyword>
<evidence type="ECO:0000256" key="3">
    <source>
        <dbReference type="ARBA" id="ARBA00022490"/>
    </source>
</evidence>
<keyword evidence="3" id="KW-0963">Cytoplasm</keyword>
<accession>A0A4U0EV63</accession>
<comment type="subcellular location">
    <subcellularLocation>
        <location evidence="1">Cytoplasm</location>
    </subcellularLocation>
</comment>
<protein>
    <submittedName>
        <fullName evidence="5">TusE/DsrC/DsvC family sulfur relay protein</fullName>
    </submittedName>
</protein>
<evidence type="ECO:0000256" key="1">
    <source>
        <dbReference type="ARBA" id="ARBA00004496"/>
    </source>
</evidence>
<dbReference type="AlphaFoldDB" id="A0A4U0EV63"/>
<dbReference type="Proteomes" id="UP000307657">
    <property type="component" value="Unassembled WGS sequence"/>
</dbReference>
<dbReference type="PANTHER" id="PTHR37010">
    <property type="entry name" value="SULFURTRANSFERASE TUSE"/>
    <property type="match status" value="1"/>
</dbReference>
<gene>
    <name evidence="5" type="primary">tusE</name>
    <name evidence="5" type="ORF">E5167_08010</name>
</gene>
<evidence type="ECO:0000313" key="5">
    <source>
        <dbReference type="EMBL" id="TJY35806.1"/>
    </source>
</evidence>
<feature type="active site" description="Cysteine persulfide intermediate" evidence="4">
    <location>
        <position position="103"/>
    </location>
</feature>
<dbReference type="InterPro" id="IPR042072">
    <property type="entry name" value="DsrC-like_C"/>
</dbReference>
<dbReference type="OrthoDB" id="9786347at2"/>
<comment type="similarity">
    <text evidence="2">Belongs to the DsrC/TusE family.</text>
</comment>
<dbReference type="RefSeq" id="WP_136842880.1">
    <property type="nucleotide sequence ID" value="NZ_SUPL01000004.1"/>
</dbReference>
<proteinExistence type="inferred from homology"/>
<evidence type="ECO:0000256" key="2">
    <source>
        <dbReference type="ARBA" id="ARBA00005718"/>
    </source>
</evidence>
<name>A0A4U0EV63_9FLAO</name>
<comment type="caution">
    <text evidence="5">The sequence shown here is derived from an EMBL/GenBank/DDBJ whole genome shotgun (WGS) entry which is preliminary data.</text>
</comment>
<dbReference type="Pfam" id="PF04358">
    <property type="entry name" value="DsrC"/>
    <property type="match status" value="1"/>
</dbReference>
<dbReference type="NCBIfam" id="TIGR03342">
    <property type="entry name" value="dsrC_tusE_dsvC"/>
    <property type="match status" value="1"/>
</dbReference>
<organism evidence="5 6">
    <name type="scientific">Pontimicrobium aquaticum</name>
    <dbReference type="NCBI Taxonomy" id="2565367"/>
    <lineage>
        <taxon>Bacteria</taxon>
        <taxon>Pseudomonadati</taxon>
        <taxon>Bacteroidota</taxon>
        <taxon>Flavobacteriia</taxon>
        <taxon>Flavobacteriales</taxon>
        <taxon>Flavobacteriaceae</taxon>
        <taxon>Pontimicrobium</taxon>
    </lineage>
</organism>
<dbReference type="EMBL" id="SUPL01000004">
    <property type="protein sequence ID" value="TJY35806.1"/>
    <property type="molecule type" value="Genomic_DNA"/>
</dbReference>
<dbReference type="Gene3D" id="1.10.10.370">
    <property type="entry name" value="DsrC-like protein, C-terminal domain"/>
    <property type="match status" value="1"/>
</dbReference>
<dbReference type="Gene3D" id="3.30.1420.10">
    <property type="match status" value="1"/>
</dbReference>
<dbReference type="InterPro" id="IPR007453">
    <property type="entry name" value="DsrC/TusE"/>
</dbReference>